<reference evidence="1 2" key="1">
    <citation type="submission" date="2017-08" db="EMBL/GenBank/DDBJ databases">
        <title>Infants hospitalized years apart are colonized by the same room-sourced microbial strains.</title>
        <authorList>
            <person name="Brooks B."/>
            <person name="Olm M.R."/>
            <person name="Firek B.A."/>
            <person name="Baker R."/>
            <person name="Thomas B.C."/>
            <person name="Morowitz M.J."/>
            <person name="Banfield J.F."/>
        </authorList>
    </citation>
    <scope>NUCLEOTIDE SEQUENCE [LARGE SCALE GENOMIC DNA]</scope>
    <source>
        <strain evidence="1">S2_005_003_R2_41</strain>
    </source>
</reference>
<comment type="caution">
    <text evidence="1">The sequence shown here is derived from an EMBL/GenBank/DDBJ whole genome shotgun (WGS) entry which is preliminary data.</text>
</comment>
<dbReference type="InterPro" id="IPR010710">
    <property type="entry name" value="DUF1289"/>
</dbReference>
<organism evidence="1 2">
    <name type="scientific">Variovorax paradoxus</name>
    <dbReference type="NCBI Taxonomy" id="34073"/>
    <lineage>
        <taxon>Bacteria</taxon>
        <taxon>Pseudomonadati</taxon>
        <taxon>Pseudomonadota</taxon>
        <taxon>Betaproteobacteria</taxon>
        <taxon>Burkholderiales</taxon>
        <taxon>Comamonadaceae</taxon>
        <taxon>Variovorax</taxon>
    </lineage>
</organism>
<evidence type="ECO:0000313" key="1">
    <source>
        <dbReference type="EMBL" id="PZQ73505.1"/>
    </source>
</evidence>
<evidence type="ECO:0000313" key="2">
    <source>
        <dbReference type="Proteomes" id="UP000249135"/>
    </source>
</evidence>
<protein>
    <submittedName>
        <fullName evidence="1">DUF1289 domain-containing protein</fullName>
    </submittedName>
</protein>
<dbReference type="Proteomes" id="UP000249135">
    <property type="component" value="Unassembled WGS sequence"/>
</dbReference>
<proteinExistence type="predicted"/>
<sequence length="79" mass="8869">MNLIAARAGLVRAAVEKGLEPVPSPCISVCRMDAATGWCEGCWRTLDEIAHWSSMDDPQRLAVWARVEQRIHDTETHRP</sequence>
<dbReference type="PANTHER" id="PTHR35175">
    <property type="entry name" value="DUF1289 DOMAIN-CONTAINING PROTEIN"/>
    <property type="match status" value="1"/>
</dbReference>
<dbReference type="Pfam" id="PF06945">
    <property type="entry name" value="DUF1289"/>
    <property type="match status" value="1"/>
</dbReference>
<gene>
    <name evidence="1" type="ORF">DI563_14705</name>
</gene>
<dbReference type="EMBL" id="QFPP01000181">
    <property type="protein sequence ID" value="PZQ73505.1"/>
    <property type="molecule type" value="Genomic_DNA"/>
</dbReference>
<accession>A0A2W5QFD7</accession>
<dbReference type="AlphaFoldDB" id="A0A2W5QFD7"/>
<dbReference type="PANTHER" id="PTHR35175:SF2">
    <property type="entry name" value="DUF1289 DOMAIN-CONTAINING PROTEIN"/>
    <property type="match status" value="1"/>
</dbReference>
<name>A0A2W5QFD7_VARPD</name>